<dbReference type="EMBL" id="ML977909">
    <property type="protein sequence ID" value="KAF1992667.1"/>
    <property type="molecule type" value="Genomic_DNA"/>
</dbReference>
<reference evidence="1" key="1">
    <citation type="journal article" date="2020" name="Stud. Mycol.">
        <title>101 Dothideomycetes genomes: a test case for predicting lifestyles and emergence of pathogens.</title>
        <authorList>
            <person name="Haridas S."/>
            <person name="Albert R."/>
            <person name="Binder M."/>
            <person name="Bloem J."/>
            <person name="Labutti K."/>
            <person name="Salamov A."/>
            <person name="Andreopoulos B."/>
            <person name="Baker S."/>
            <person name="Barry K."/>
            <person name="Bills G."/>
            <person name="Bluhm B."/>
            <person name="Cannon C."/>
            <person name="Castanera R."/>
            <person name="Culley D."/>
            <person name="Daum C."/>
            <person name="Ezra D."/>
            <person name="Gonzalez J."/>
            <person name="Henrissat B."/>
            <person name="Kuo A."/>
            <person name="Liang C."/>
            <person name="Lipzen A."/>
            <person name="Lutzoni F."/>
            <person name="Magnuson J."/>
            <person name="Mondo S."/>
            <person name="Nolan M."/>
            <person name="Ohm R."/>
            <person name="Pangilinan J."/>
            <person name="Park H.-J."/>
            <person name="Ramirez L."/>
            <person name="Alfaro M."/>
            <person name="Sun H."/>
            <person name="Tritt A."/>
            <person name="Yoshinaga Y."/>
            <person name="Zwiers L.-H."/>
            <person name="Turgeon B."/>
            <person name="Goodwin S."/>
            <person name="Spatafora J."/>
            <person name="Crous P."/>
            <person name="Grigoriev I."/>
        </authorList>
    </citation>
    <scope>NUCLEOTIDE SEQUENCE</scope>
    <source>
        <strain evidence="1">CBS 123094</strain>
    </source>
</reference>
<sequence>MRQLYITKVRPVTSYRCGAWFINGLKPGGGLIRWSISKGLLKQLARLQNSCLTQIAGARTRTSSQILQKEPHIEPIDVFLPLLAI</sequence>
<dbReference type="AlphaFoldDB" id="A0A6A5VUW2"/>
<name>A0A6A5VUW2_9PLEO</name>
<proteinExistence type="predicted"/>
<dbReference type="OrthoDB" id="4842715at2759"/>
<evidence type="ECO:0000313" key="1">
    <source>
        <dbReference type="EMBL" id="KAF1992667.1"/>
    </source>
</evidence>
<evidence type="ECO:0000313" key="2">
    <source>
        <dbReference type="Proteomes" id="UP000799779"/>
    </source>
</evidence>
<keyword evidence="2" id="KW-1185">Reference proteome</keyword>
<organism evidence="1 2">
    <name type="scientific">Amniculicola lignicola CBS 123094</name>
    <dbReference type="NCBI Taxonomy" id="1392246"/>
    <lineage>
        <taxon>Eukaryota</taxon>
        <taxon>Fungi</taxon>
        <taxon>Dikarya</taxon>
        <taxon>Ascomycota</taxon>
        <taxon>Pezizomycotina</taxon>
        <taxon>Dothideomycetes</taxon>
        <taxon>Pleosporomycetidae</taxon>
        <taxon>Pleosporales</taxon>
        <taxon>Amniculicolaceae</taxon>
        <taxon>Amniculicola</taxon>
    </lineage>
</organism>
<dbReference type="Proteomes" id="UP000799779">
    <property type="component" value="Unassembled WGS sequence"/>
</dbReference>
<accession>A0A6A5VUW2</accession>
<gene>
    <name evidence="1" type="ORF">P154DRAFT_452441</name>
</gene>
<protein>
    <submittedName>
        <fullName evidence="1">Uncharacterized protein</fullName>
    </submittedName>
</protein>